<evidence type="ECO:0000256" key="6">
    <source>
        <dbReference type="SAM" id="SignalP"/>
    </source>
</evidence>
<keyword evidence="2 5" id="KW-0479">Metal-binding</keyword>
<accession>A0A0F3IFD9</accession>
<comment type="subcellular location">
    <subcellularLocation>
        <location evidence="1">Cell envelope</location>
    </subcellularLocation>
    <subcellularLocation>
        <location evidence="5">Periplasm</location>
    </subcellularLocation>
</comment>
<dbReference type="GO" id="GO:0046688">
    <property type="term" value="P:response to copper ion"/>
    <property type="evidence" value="ECO:0007669"/>
    <property type="project" value="UniProtKB-UniRule"/>
</dbReference>
<reference evidence="9" key="1">
    <citation type="submission" date="2015-03" db="EMBL/GenBank/DDBJ databases">
        <title>Draft genome sequence of a novel methanotroph (Sn10-6) isolated from flooded ricefield rhizosphere in India.</title>
        <authorList>
            <person name="Pandit P.S."/>
            <person name="Pore S.D."/>
            <person name="Arora P."/>
            <person name="Kapse N.G."/>
            <person name="Dhakephalkar P.K."/>
            <person name="Rahalkar M.C."/>
        </authorList>
    </citation>
    <scope>NUCLEOTIDE SEQUENCE [LARGE SCALE GENOMIC DNA]</scope>
    <source>
        <strain evidence="9">Sn10-6</strain>
    </source>
</reference>
<dbReference type="Gene3D" id="2.60.40.1220">
    <property type="match status" value="1"/>
</dbReference>
<dbReference type="InterPro" id="IPR032694">
    <property type="entry name" value="CopC/D"/>
</dbReference>
<evidence type="ECO:0000313" key="9">
    <source>
        <dbReference type="Proteomes" id="UP000033684"/>
    </source>
</evidence>
<dbReference type="OrthoDB" id="5568545at2"/>
<dbReference type="InterPro" id="IPR007348">
    <property type="entry name" value="CopC_dom"/>
</dbReference>
<dbReference type="PATRIC" id="fig|1632867.3.peg.2810"/>
<dbReference type="PANTHER" id="PTHR34820">
    <property type="entry name" value="INNER MEMBRANE PROTEIN YEBZ"/>
    <property type="match status" value="1"/>
</dbReference>
<comment type="function">
    <text evidence="5">Involved in copper resistance.</text>
</comment>
<dbReference type="GO" id="GO:0005507">
    <property type="term" value="F:copper ion binding"/>
    <property type="evidence" value="ECO:0007669"/>
    <property type="project" value="UniProtKB-UniRule"/>
</dbReference>
<dbReference type="PANTHER" id="PTHR34820:SF4">
    <property type="entry name" value="INNER MEMBRANE PROTEIN YEBZ"/>
    <property type="match status" value="1"/>
</dbReference>
<sequence>MKRRKADQKNLLVILCLMGMSFNANSHAILVKSIPAENEIVGSAPEKIEVWFNEGVGSEYKALAVIDSKGKRVDNHDVEQGLTDKSYLYTTVSKLEPGKYTVRYRVVSKDSHIITGKFQFSIGQ</sequence>
<evidence type="ECO:0000256" key="1">
    <source>
        <dbReference type="ARBA" id="ARBA00004196"/>
    </source>
</evidence>
<protein>
    <recommendedName>
        <fullName evidence="5">Copper resistance protein C</fullName>
    </recommendedName>
</protein>
<reference evidence="8 9" key="2">
    <citation type="journal article" date="2016" name="Microb. Ecol.">
        <title>Genome Characteristics of a Novel Type I Methanotroph (Sn10-6) Isolated from a Flooded Indian Rice Field.</title>
        <authorList>
            <person name="Rahalkar M.C."/>
            <person name="Pandit P.S."/>
            <person name="Dhakephalkar P.K."/>
            <person name="Pore S."/>
            <person name="Arora P."/>
            <person name="Kapse N."/>
        </authorList>
    </citation>
    <scope>NUCLEOTIDE SEQUENCE [LARGE SCALE GENOMIC DNA]</scope>
    <source>
        <strain evidence="8 9">Sn10-6</strain>
    </source>
</reference>
<keyword evidence="3 5" id="KW-0732">Signal</keyword>
<gene>
    <name evidence="8" type="ORF">VZ94_18450</name>
</gene>
<organism evidence="8 9">
    <name type="scientific">Methylocucumis oryzae</name>
    <dbReference type="NCBI Taxonomy" id="1632867"/>
    <lineage>
        <taxon>Bacteria</taxon>
        <taxon>Pseudomonadati</taxon>
        <taxon>Pseudomonadota</taxon>
        <taxon>Gammaproteobacteria</taxon>
        <taxon>Methylococcales</taxon>
        <taxon>Methylococcaceae</taxon>
        <taxon>Methylocucumis</taxon>
    </lineage>
</organism>
<dbReference type="GO" id="GO:0006825">
    <property type="term" value="P:copper ion transport"/>
    <property type="evidence" value="ECO:0007669"/>
    <property type="project" value="InterPro"/>
</dbReference>
<feature type="domain" description="CopC" evidence="7">
    <location>
        <begin position="27"/>
        <end position="122"/>
    </location>
</feature>
<evidence type="ECO:0000313" key="8">
    <source>
        <dbReference type="EMBL" id="KJV05402.1"/>
    </source>
</evidence>
<dbReference type="InterPro" id="IPR014756">
    <property type="entry name" value="Ig_E-set"/>
</dbReference>
<dbReference type="GO" id="GO:0042597">
    <property type="term" value="C:periplasmic space"/>
    <property type="evidence" value="ECO:0007669"/>
    <property type="project" value="UniProtKB-SubCell"/>
</dbReference>
<evidence type="ECO:0000256" key="5">
    <source>
        <dbReference type="RuleBase" id="RU369037"/>
    </source>
</evidence>
<evidence type="ECO:0000256" key="4">
    <source>
        <dbReference type="ARBA" id="ARBA00023008"/>
    </source>
</evidence>
<keyword evidence="4 5" id="KW-0186">Copper</keyword>
<name>A0A0F3IFD9_9GAMM</name>
<keyword evidence="9" id="KW-1185">Reference proteome</keyword>
<dbReference type="GO" id="GO:0005886">
    <property type="term" value="C:plasma membrane"/>
    <property type="evidence" value="ECO:0007669"/>
    <property type="project" value="TreeGrafter"/>
</dbReference>
<feature type="chain" id="PRO_5002462270" description="Copper resistance protein C" evidence="6">
    <location>
        <begin position="27"/>
        <end position="124"/>
    </location>
</feature>
<feature type="signal peptide" evidence="6">
    <location>
        <begin position="1"/>
        <end position="26"/>
    </location>
</feature>
<comment type="caution">
    <text evidence="8">The sequence shown here is derived from an EMBL/GenBank/DDBJ whole genome shotgun (WGS) entry which is preliminary data.</text>
</comment>
<dbReference type="Pfam" id="PF04234">
    <property type="entry name" value="CopC"/>
    <property type="match status" value="1"/>
</dbReference>
<evidence type="ECO:0000256" key="2">
    <source>
        <dbReference type="ARBA" id="ARBA00022723"/>
    </source>
</evidence>
<dbReference type="GO" id="GO:0030313">
    <property type="term" value="C:cell envelope"/>
    <property type="evidence" value="ECO:0007669"/>
    <property type="project" value="UniProtKB-SubCell"/>
</dbReference>
<comment type="similarity">
    <text evidence="5">Belongs to the CopC family.</text>
</comment>
<dbReference type="AlphaFoldDB" id="A0A0F3IFD9"/>
<proteinExistence type="inferred from homology"/>
<dbReference type="EMBL" id="LAJX01000232">
    <property type="protein sequence ID" value="KJV05402.1"/>
    <property type="molecule type" value="Genomic_DNA"/>
</dbReference>
<dbReference type="Proteomes" id="UP000033684">
    <property type="component" value="Unassembled WGS sequence"/>
</dbReference>
<dbReference type="SUPFAM" id="SSF81296">
    <property type="entry name" value="E set domains"/>
    <property type="match status" value="1"/>
</dbReference>
<evidence type="ECO:0000259" key="7">
    <source>
        <dbReference type="Pfam" id="PF04234"/>
    </source>
</evidence>
<keyword evidence="5" id="KW-0574">Periplasm</keyword>
<evidence type="ECO:0000256" key="3">
    <source>
        <dbReference type="ARBA" id="ARBA00022729"/>
    </source>
</evidence>
<dbReference type="InterPro" id="IPR014755">
    <property type="entry name" value="Cu-Rt/internalin_Ig-like"/>
</dbReference>